<evidence type="ECO:0000313" key="2">
    <source>
        <dbReference type="EMBL" id="QRC96580.1"/>
    </source>
</evidence>
<dbReference type="KEGG" id="pno:SNOG_01484"/>
<dbReference type="OrthoDB" id="3799933at2759"/>
<evidence type="ECO:0000256" key="1">
    <source>
        <dbReference type="SAM" id="MobiDB-lite"/>
    </source>
</evidence>
<proteinExistence type="predicted"/>
<keyword evidence="3" id="KW-1185">Reference proteome</keyword>
<feature type="region of interest" description="Disordered" evidence="1">
    <location>
        <begin position="1"/>
        <end position="26"/>
    </location>
</feature>
<dbReference type="Proteomes" id="UP000663193">
    <property type="component" value="Chromosome 6"/>
</dbReference>
<evidence type="ECO:0000313" key="3">
    <source>
        <dbReference type="Proteomes" id="UP000663193"/>
    </source>
</evidence>
<organism evidence="2 3">
    <name type="scientific">Phaeosphaeria nodorum (strain SN15 / ATCC MYA-4574 / FGSC 10173)</name>
    <name type="common">Glume blotch fungus</name>
    <name type="synonym">Parastagonospora nodorum</name>
    <dbReference type="NCBI Taxonomy" id="321614"/>
    <lineage>
        <taxon>Eukaryota</taxon>
        <taxon>Fungi</taxon>
        <taxon>Dikarya</taxon>
        <taxon>Ascomycota</taxon>
        <taxon>Pezizomycotina</taxon>
        <taxon>Dothideomycetes</taxon>
        <taxon>Pleosporomycetidae</taxon>
        <taxon>Pleosporales</taxon>
        <taxon>Pleosporineae</taxon>
        <taxon>Phaeosphaeriaceae</taxon>
        <taxon>Parastagonospora</taxon>
    </lineage>
</organism>
<gene>
    <name evidence="2" type="ORF">JI435_014840</name>
</gene>
<protein>
    <submittedName>
        <fullName evidence="2">Uncharacterized protein</fullName>
    </submittedName>
</protein>
<dbReference type="AlphaFoldDB" id="A0A7U2F0S6"/>
<dbReference type="VEuPathDB" id="FungiDB:JI435_014840"/>
<dbReference type="RefSeq" id="XP_001792122.1">
    <property type="nucleotide sequence ID" value="XM_001792070.1"/>
</dbReference>
<accession>A0A7U2F0S6</accession>
<dbReference type="EMBL" id="CP069028">
    <property type="protein sequence ID" value="QRC96580.1"/>
    <property type="molecule type" value="Genomic_DNA"/>
</dbReference>
<name>A0A7U2F0S6_PHANO</name>
<reference evidence="3" key="1">
    <citation type="journal article" date="2021" name="BMC Genomics">
        <title>Chromosome-level genome assembly and manually-curated proteome of model necrotroph Parastagonospora nodorum Sn15 reveals a genome-wide trove of candidate effector homologs, and redundancy of virulence-related functions within an accessory chromosome.</title>
        <authorList>
            <person name="Bertazzoni S."/>
            <person name="Jones D.A.B."/>
            <person name="Phan H.T."/>
            <person name="Tan K.-C."/>
            <person name="Hane J.K."/>
        </authorList>
    </citation>
    <scope>NUCLEOTIDE SEQUENCE [LARGE SCALE GENOMIC DNA]</scope>
    <source>
        <strain evidence="3">SN15 / ATCC MYA-4574 / FGSC 10173)</strain>
    </source>
</reference>
<sequence>MAFTIDIPFPHPGVNSNTPDCSTPNDTIDIDSNSTNPQSLQPVVVRTDSVHNGTARSNIHATHTIYRFEFLSPVRDVEALRSNMNQVTRALRFPSSYPETQWVLAMMLDCYRLAVVAILETHGIVLQGAPQPVYGPRPRPLPRAAIFQNVDARIQHLLETGGFRDARRVSVSSPERNTEPIRYDDAYDNMLGTRSADDGSAAAYAYRDGAEATNELRFRQGFHNGLPFGRAHAYITTLDRNLVEARQVRHLAGLSTRSMDIEIAIRAVRDTDSWGWVGMYLFESRLMERELQLTLCVAELEGMSVDLR</sequence>
<feature type="compositionally biased region" description="Polar residues" evidence="1">
    <location>
        <begin position="14"/>
        <end position="26"/>
    </location>
</feature>